<dbReference type="GO" id="GO:0006879">
    <property type="term" value="P:intracellular iron ion homeostasis"/>
    <property type="evidence" value="ECO:0007669"/>
    <property type="project" value="UniProtKB-KW"/>
</dbReference>
<feature type="domain" description="Ferritin-like diiron" evidence="8">
    <location>
        <begin position="32"/>
        <end position="181"/>
    </location>
</feature>
<dbReference type="GO" id="GO:0005737">
    <property type="term" value="C:cytoplasm"/>
    <property type="evidence" value="ECO:0007669"/>
    <property type="project" value="TreeGrafter"/>
</dbReference>
<dbReference type="InterPro" id="IPR009078">
    <property type="entry name" value="Ferritin-like_SF"/>
</dbReference>
<comment type="function">
    <text evidence="6">Stores iron in a soluble, non-toxic, readily available form. Important for iron homeostasis. Iron is taken up in the ferrous form and deposited as ferric hydroxides after oxidation.</text>
</comment>
<evidence type="ECO:0000259" key="8">
    <source>
        <dbReference type="PROSITE" id="PS50905"/>
    </source>
</evidence>
<keyword evidence="7" id="KW-0732">Signal</keyword>
<dbReference type="PANTHER" id="PTHR11431">
    <property type="entry name" value="FERRITIN"/>
    <property type="match status" value="1"/>
</dbReference>
<evidence type="ECO:0000256" key="3">
    <source>
        <dbReference type="ARBA" id="ARBA00022723"/>
    </source>
</evidence>
<keyword evidence="6" id="KW-0560">Oxidoreductase</keyword>
<keyword evidence="4 5" id="KW-0408">Iron</keyword>
<feature type="signal peptide" evidence="7">
    <location>
        <begin position="1"/>
        <end position="24"/>
    </location>
</feature>
<comment type="similarity">
    <text evidence="1 6">Belongs to the ferritin family.</text>
</comment>
<accession>A0A646QHE3</accession>
<proteinExistence type="inferred from homology"/>
<keyword evidence="3 5" id="KW-0479">Metal-binding</keyword>
<feature type="binding site" evidence="5">
    <location>
        <position position="163"/>
    </location>
    <ligand>
        <name>Fe cation</name>
        <dbReference type="ChEBI" id="CHEBI:24875"/>
        <label>1</label>
    </ligand>
</feature>
<evidence type="ECO:0000256" key="4">
    <source>
        <dbReference type="ARBA" id="ARBA00023004"/>
    </source>
</evidence>
<feature type="binding site" evidence="5">
    <location>
        <position position="84"/>
    </location>
    <ligand>
        <name>Fe cation</name>
        <dbReference type="ChEBI" id="CHEBI:24875"/>
        <label>1</label>
    </ligand>
</feature>
<dbReference type="GO" id="GO:0008199">
    <property type="term" value="F:ferric iron binding"/>
    <property type="evidence" value="ECO:0007669"/>
    <property type="project" value="InterPro"/>
</dbReference>
<keyword evidence="2 6" id="KW-0409">Iron storage</keyword>
<dbReference type="CDD" id="cd01056">
    <property type="entry name" value="Euk_Ferritin"/>
    <property type="match status" value="1"/>
</dbReference>
<dbReference type="PANTHER" id="PTHR11431:SF75">
    <property type="entry name" value="FERRITIN"/>
    <property type="match status" value="1"/>
</dbReference>
<dbReference type="EC" id="1.16.3.1" evidence="6"/>
<dbReference type="InterPro" id="IPR009040">
    <property type="entry name" value="Ferritin-like_diiron"/>
</dbReference>
<reference evidence="9" key="1">
    <citation type="submission" date="2018-11" db="EMBL/GenBank/DDBJ databases">
        <title>Venom-gland transcriptomics and venom proteomics of the Florida green centipede (Hemiscolopendra marginata) reveal sex-based variation in a centipede venom.</title>
        <authorList>
            <person name="Nystrom G.S."/>
            <person name="Ward M.J."/>
            <person name="Ellsworth S.A."/>
            <person name="Rokyta D.R."/>
        </authorList>
    </citation>
    <scope>NUCLEOTIDE SEQUENCE</scope>
    <source>
        <tissue evidence="9">Venom gland</tissue>
    </source>
</reference>
<feature type="binding site" evidence="5">
    <location>
        <position position="131"/>
    </location>
    <ligand>
        <name>Fe cation</name>
        <dbReference type="ChEBI" id="CHEBI:24875"/>
        <label>1</label>
    </ligand>
</feature>
<dbReference type="GO" id="GO:0008198">
    <property type="term" value="F:ferrous iron binding"/>
    <property type="evidence" value="ECO:0007669"/>
    <property type="project" value="TreeGrafter"/>
</dbReference>
<sequence>MISVVVPAFFLVIFLSVDISQVRANANIMKVHHLSDELATLLQQQVGEELKAANNYLALAAYFGEEKVNRPGFAKFFKENAEEEFEHAQKIIDYLNKRGKALEPSNLHLEPPLQTKWKDGLHAMHYALEMEGRVTEKLNTIHNNGSKDGHLTNFLESEFLEEQVNSMRRLSGYVRNLHDMIQGGNPSRNSLAEYLFDLQLQKQKDEL</sequence>
<comment type="catalytic activity">
    <reaction evidence="6">
        <text>4 Fe(2+) + O2 + 4 H(+) = 4 Fe(3+) + 2 H2O</text>
        <dbReference type="Rhea" id="RHEA:11148"/>
        <dbReference type="ChEBI" id="CHEBI:15377"/>
        <dbReference type="ChEBI" id="CHEBI:15378"/>
        <dbReference type="ChEBI" id="CHEBI:15379"/>
        <dbReference type="ChEBI" id="CHEBI:29033"/>
        <dbReference type="ChEBI" id="CHEBI:29034"/>
        <dbReference type="EC" id="1.16.3.1"/>
    </reaction>
</comment>
<feature type="binding site" evidence="5">
    <location>
        <position position="87"/>
    </location>
    <ligand>
        <name>Fe cation</name>
        <dbReference type="ChEBI" id="CHEBI:24875"/>
        <label>1</label>
    </ligand>
</feature>
<dbReference type="InterPro" id="IPR001519">
    <property type="entry name" value="Ferritin"/>
</dbReference>
<evidence type="ECO:0000256" key="7">
    <source>
        <dbReference type="SAM" id="SignalP"/>
    </source>
</evidence>
<dbReference type="InterPro" id="IPR008331">
    <property type="entry name" value="Ferritin_DPS_dom"/>
</dbReference>
<dbReference type="GO" id="GO:0006826">
    <property type="term" value="P:iron ion transport"/>
    <property type="evidence" value="ECO:0007669"/>
    <property type="project" value="InterPro"/>
</dbReference>
<dbReference type="Gene3D" id="1.20.1260.10">
    <property type="match status" value="1"/>
</dbReference>
<name>A0A646QHE3_9MYRI</name>
<dbReference type="PROSITE" id="PS50905">
    <property type="entry name" value="FERRITIN_LIKE"/>
    <property type="match status" value="1"/>
</dbReference>
<dbReference type="InterPro" id="IPR012347">
    <property type="entry name" value="Ferritin-like"/>
</dbReference>
<dbReference type="SUPFAM" id="SSF47240">
    <property type="entry name" value="Ferritin-like"/>
    <property type="match status" value="1"/>
</dbReference>
<feature type="binding site" evidence="5">
    <location>
        <position position="49"/>
    </location>
    <ligand>
        <name>Fe cation</name>
        <dbReference type="ChEBI" id="CHEBI:24875"/>
        <label>1</label>
    </ligand>
</feature>
<feature type="chain" id="PRO_5024790153" description="Ferritin" evidence="7">
    <location>
        <begin position="25"/>
        <end position="207"/>
    </location>
</feature>
<evidence type="ECO:0000313" key="9">
    <source>
        <dbReference type="EMBL" id="MUP40265.1"/>
    </source>
</evidence>
<dbReference type="EMBL" id="GHBY01000088">
    <property type="protein sequence ID" value="MUP40265.1"/>
    <property type="molecule type" value="Transcribed_RNA"/>
</dbReference>
<evidence type="ECO:0000256" key="1">
    <source>
        <dbReference type="ARBA" id="ARBA00007513"/>
    </source>
</evidence>
<evidence type="ECO:0000256" key="2">
    <source>
        <dbReference type="ARBA" id="ARBA00022434"/>
    </source>
</evidence>
<evidence type="ECO:0000256" key="5">
    <source>
        <dbReference type="PIRSR" id="PIRSR601519-1"/>
    </source>
</evidence>
<organism evidence="9">
    <name type="scientific">Hemiscolopendra marginata</name>
    <dbReference type="NCBI Taxonomy" id="943146"/>
    <lineage>
        <taxon>Eukaryota</taxon>
        <taxon>Metazoa</taxon>
        <taxon>Ecdysozoa</taxon>
        <taxon>Arthropoda</taxon>
        <taxon>Myriapoda</taxon>
        <taxon>Chilopoda</taxon>
        <taxon>Pleurostigmophora</taxon>
        <taxon>Scolopendromorpha</taxon>
        <taxon>Scolopendridae</taxon>
        <taxon>Hemiscolopendra</taxon>
    </lineage>
</organism>
<dbReference type="Pfam" id="PF00210">
    <property type="entry name" value="Ferritin"/>
    <property type="match status" value="1"/>
</dbReference>
<protein>
    <recommendedName>
        <fullName evidence="6">Ferritin</fullName>
        <ecNumber evidence="6">1.16.3.1</ecNumber>
    </recommendedName>
</protein>
<dbReference type="GO" id="GO:0004322">
    <property type="term" value="F:ferroxidase activity"/>
    <property type="evidence" value="ECO:0007669"/>
    <property type="project" value="UniProtKB-EC"/>
</dbReference>
<dbReference type="AlphaFoldDB" id="A0A646QHE3"/>
<evidence type="ECO:0000256" key="6">
    <source>
        <dbReference type="RuleBase" id="RU361145"/>
    </source>
</evidence>